<gene>
    <name evidence="1" type="ORF">D9615_005848</name>
</gene>
<reference evidence="1 2" key="1">
    <citation type="journal article" date="2020" name="ISME J.">
        <title>Uncovering the hidden diversity of litter-decomposition mechanisms in mushroom-forming fungi.</title>
        <authorList>
            <person name="Floudas D."/>
            <person name="Bentzer J."/>
            <person name="Ahren D."/>
            <person name="Johansson T."/>
            <person name="Persson P."/>
            <person name="Tunlid A."/>
        </authorList>
    </citation>
    <scope>NUCLEOTIDE SEQUENCE [LARGE SCALE GENOMIC DNA]</scope>
    <source>
        <strain evidence="1 2">CBS 661.87</strain>
    </source>
</reference>
<dbReference type="EMBL" id="JAACJP010000015">
    <property type="protein sequence ID" value="KAF5379827.1"/>
    <property type="molecule type" value="Genomic_DNA"/>
</dbReference>
<dbReference type="AlphaFoldDB" id="A0A8H5HAN6"/>
<keyword evidence="2" id="KW-1185">Reference proteome</keyword>
<dbReference type="Proteomes" id="UP000565441">
    <property type="component" value="Unassembled WGS sequence"/>
</dbReference>
<proteinExistence type="predicted"/>
<protein>
    <submittedName>
        <fullName evidence="1">Uncharacterized protein</fullName>
    </submittedName>
</protein>
<evidence type="ECO:0000313" key="2">
    <source>
        <dbReference type="Proteomes" id="UP000565441"/>
    </source>
</evidence>
<evidence type="ECO:0000313" key="1">
    <source>
        <dbReference type="EMBL" id="KAF5379827.1"/>
    </source>
</evidence>
<accession>A0A8H5HAN6</accession>
<dbReference type="OrthoDB" id="3254429at2759"/>
<organism evidence="1 2">
    <name type="scientific">Tricholomella constricta</name>
    <dbReference type="NCBI Taxonomy" id="117010"/>
    <lineage>
        <taxon>Eukaryota</taxon>
        <taxon>Fungi</taxon>
        <taxon>Dikarya</taxon>
        <taxon>Basidiomycota</taxon>
        <taxon>Agaricomycotina</taxon>
        <taxon>Agaricomycetes</taxon>
        <taxon>Agaricomycetidae</taxon>
        <taxon>Agaricales</taxon>
        <taxon>Tricholomatineae</taxon>
        <taxon>Lyophyllaceae</taxon>
        <taxon>Tricholomella</taxon>
    </lineage>
</organism>
<sequence length="139" mass="14915">MNSINRLAASAQVNKFEGARFKGFYALEDAIKAWDHAPASPARFGPLPVHSGPRLQVALHLHPVDLHPQASARKISNEDCYWLVTSGDRPGVYRGLTAARAAVGTYRAPALCKNTQGEGPAAILFVEKYTSGQVHGGAH</sequence>
<name>A0A8H5HAN6_9AGAR</name>
<comment type="caution">
    <text evidence="1">The sequence shown here is derived from an EMBL/GenBank/DDBJ whole genome shotgun (WGS) entry which is preliminary data.</text>
</comment>